<dbReference type="OMA" id="NIWRMEM"/>
<dbReference type="Gene3D" id="2.40.330.10">
    <property type="entry name" value="DNA-binding pseudobarrel domain"/>
    <property type="match status" value="1"/>
</dbReference>
<dbReference type="GO" id="GO:0005634">
    <property type="term" value="C:nucleus"/>
    <property type="evidence" value="ECO:0007669"/>
    <property type="project" value="UniProtKB-SubCell"/>
</dbReference>
<dbReference type="PROSITE" id="PS50863">
    <property type="entry name" value="B3"/>
    <property type="match status" value="1"/>
</dbReference>
<dbReference type="PANTHER" id="PTHR31920:SF32">
    <property type="entry name" value="B3 DOMAIN-CONTAINING PROTEIN REM22"/>
    <property type="match status" value="1"/>
</dbReference>
<proteinExistence type="predicted"/>
<keyword evidence="5" id="KW-0539">Nucleus</keyword>
<dbReference type="SUPFAM" id="SSF101936">
    <property type="entry name" value="DNA-binding pseudobarrel domain"/>
    <property type="match status" value="2"/>
</dbReference>
<evidence type="ECO:0000313" key="8">
    <source>
        <dbReference type="EMBL" id="KFK34004.1"/>
    </source>
</evidence>
<protein>
    <recommendedName>
        <fullName evidence="7">TF-B3 domain-containing protein</fullName>
    </recommendedName>
</protein>
<feature type="compositionally biased region" description="Acidic residues" evidence="6">
    <location>
        <begin position="120"/>
        <end position="137"/>
    </location>
</feature>
<dbReference type="SMART" id="SM01019">
    <property type="entry name" value="B3"/>
    <property type="match status" value="1"/>
</dbReference>
<organism evidence="8 9">
    <name type="scientific">Arabis alpina</name>
    <name type="common">Alpine rock-cress</name>
    <dbReference type="NCBI Taxonomy" id="50452"/>
    <lineage>
        <taxon>Eukaryota</taxon>
        <taxon>Viridiplantae</taxon>
        <taxon>Streptophyta</taxon>
        <taxon>Embryophyta</taxon>
        <taxon>Tracheophyta</taxon>
        <taxon>Spermatophyta</taxon>
        <taxon>Magnoliopsida</taxon>
        <taxon>eudicotyledons</taxon>
        <taxon>Gunneridae</taxon>
        <taxon>Pentapetalae</taxon>
        <taxon>rosids</taxon>
        <taxon>malvids</taxon>
        <taxon>Brassicales</taxon>
        <taxon>Brassicaceae</taxon>
        <taxon>Arabideae</taxon>
        <taxon>Arabis</taxon>
    </lineage>
</organism>
<dbReference type="Gramene" id="KFK34004">
    <property type="protein sequence ID" value="KFK34004"/>
    <property type="gene ID" value="AALP_AA5G089200"/>
</dbReference>
<dbReference type="Proteomes" id="UP000029120">
    <property type="component" value="Chromosome 5"/>
</dbReference>
<feature type="domain" description="TF-B3" evidence="7">
    <location>
        <begin position="1"/>
        <end position="104"/>
    </location>
</feature>
<dbReference type="AlphaFoldDB" id="A0A087GVV2"/>
<evidence type="ECO:0000256" key="5">
    <source>
        <dbReference type="ARBA" id="ARBA00023242"/>
    </source>
</evidence>
<dbReference type="InterPro" id="IPR003340">
    <property type="entry name" value="B3_DNA-bd"/>
</dbReference>
<dbReference type="GO" id="GO:0003677">
    <property type="term" value="F:DNA binding"/>
    <property type="evidence" value="ECO:0007669"/>
    <property type="project" value="UniProtKB-KW"/>
</dbReference>
<comment type="subcellular location">
    <subcellularLocation>
        <location evidence="1">Nucleus</location>
    </subcellularLocation>
</comment>
<keyword evidence="3" id="KW-0238">DNA-binding</keyword>
<feature type="region of interest" description="Disordered" evidence="6">
    <location>
        <begin position="119"/>
        <end position="161"/>
    </location>
</feature>
<evidence type="ECO:0000313" key="9">
    <source>
        <dbReference type="Proteomes" id="UP000029120"/>
    </source>
</evidence>
<evidence type="ECO:0000256" key="3">
    <source>
        <dbReference type="ARBA" id="ARBA00023125"/>
    </source>
</evidence>
<evidence type="ECO:0000256" key="6">
    <source>
        <dbReference type="SAM" id="MobiDB-lite"/>
    </source>
</evidence>
<dbReference type="Pfam" id="PF02362">
    <property type="entry name" value="B3"/>
    <property type="match status" value="1"/>
</dbReference>
<evidence type="ECO:0000256" key="2">
    <source>
        <dbReference type="ARBA" id="ARBA00023015"/>
    </source>
</evidence>
<evidence type="ECO:0000259" key="7">
    <source>
        <dbReference type="PROSITE" id="PS50863"/>
    </source>
</evidence>
<dbReference type="OrthoDB" id="1078482at2759"/>
<sequence>MNTQDSVQSFFRVYMPNKTNDDMNLPFVSDNISGTPLPRKVTVKNVSSGSVWKMVMTTNGESNTVLLQDGWKKIVKDMNLKEPTLLVFEFDGSRVFHFCVYEDSSMCKKMRSPLAKEVIEVDSEESDDDDDVIEEDTESKTEFNESPKRKERGGTSSRRRQYLKSDSHKFVEYLDDKLNPSFPVDVIKERTRIPAVLIRDYNLTFPKMVIVRDKFNKLERKITIWKNGSVFLNGVGSITRRNHAKPGDKMVCELKMVDGYHGLVHEIKVHVIKA</sequence>
<dbReference type="CDD" id="cd10017">
    <property type="entry name" value="B3_DNA"/>
    <property type="match status" value="1"/>
</dbReference>
<dbReference type="PANTHER" id="PTHR31920">
    <property type="entry name" value="B3 DOMAIN-CONTAINING"/>
    <property type="match status" value="1"/>
</dbReference>
<name>A0A087GVV2_ARAAL</name>
<evidence type="ECO:0000256" key="1">
    <source>
        <dbReference type="ARBA" id="ARBA00004123"/>
    </source>
</evidence>
<reference evidence="9" key="1">
    <citation type="journal article" date="2015" name="Nat. Plants">
        <title>Genome expansion of Arabis alpina linked with retrotransposition and reduced symmetric DNA methylation.</title>
        <authorList>
            <person name="Willing E.M."/>
            <person name="Rawat V."/>
            <person name="Mandakova T."/>
            <person name="Maumus F."/>
            <person name="James G.V."/>
            <person name="Nordstroem K.J."/>
            <person name="Becker C."/>
            <person name="Warthmann N."/>
            <person name="Chica C."/>
            <person name="Szarzynska B."/>
            <person name="Zytnicki M."/>
            <person name="Albani M.C."/>
            <person name="Kiefer C."/>
            <person name="Bergonzi S."/>
            <person name="Castaings L."/>
            <person name="Mateos J.L."/>
            <person name="Berns M.C."/>
            <person name="Bujdoso N."/>
            <person name="Piofczyk T."/>
            <person name="de Lorenzo L."/>
            <person name="Barrero-Sicilia C."/>
            <person name="Mateos I."/>
            <person name="Piednoel M."/>
            <person name="Hagmann J."/>
            <person name="Chen-Min-Tao R."/>
            <person name="Iglesias-Fernandez R."/>
            <person name="Schuster S.C."/>
            <person name="Alonso-Blanco C."/>
            <person name="Roudier F."/>
            <person name="Carbonero P."/>
            <person name="Paz-Ares J."/>
            <person name="Davis S.J."/>
            <person name="Pecinka A."/>
            <person name="Quesneville H."/>
            <person name="Colot V."/>
            <person name="Lysak M.A."/>
            <person name="Weigel D."/>
            <person name="Coupland G."/>
            <person name="Schneeberger K."/>
        </authorList>
    </citation>
    <scope>NUCLEOTIDE SEQUENCE [LARGE SCALE GENOMIC DNA]</scope>
    <source>
        <strain evidence="9">cv. Pajares</strain>
    </source>
</reference>
<gene>
    <name evidence="8" type="ordered locus">AALP_Aa5g089200</name>
</gene>
<dbReference type="InterPro" id="IPR015300">
    <property type="entry name" value="DNA-bd_pseudobarrel_sf"/>
</dbReference>
<keyword evidence="9" id="KW-1185">Reference proteome</keyword>
<evidence type="ECO:0000256" key="4">
    <source>
        <dbReference type="ARBA" id="ARBA00023163"/>
    </source>
</evidence>
<dbReference type="InterPro" id="IPR050655">
    <property type="entry name" value="Plant_B3_domain"/>
</dbReference>
<dbReference type="EMBL" id="CM002873">
    <property type="protein sequence ID" value="KFK34004.1"/>
    <property type="molecule type" value="Genomic_DNA"/>
</dbReference>
<keyword evidence="2" id="KW-0805">Transcription regulation</keyword>
<feature type="compositionally biased region" description="Basic and acidic residues" evidence="6">
    <location>
        <begin position="138"/>
        <end position="148"/>
    </location>
</feature>
<keyword evidence="4" id="KW-0804">Transcription</keyword>
<accession>A0A087GVV2</accession>